<reference evidence="5 6" key="1">
    <citation type="submission" date="2018-04" db="EMBL/GenBank/DDBJ databases">
        <authorList>
            <person name="Zhang X."/>
            <person name="Yuan J."/>
            <person name="Li F."/>
            <person name="Xiang J."/>
        </authorList>
    </citation>
    <scope>NUCLEOTIDE SEQUENCE [LARGE SCALE GENOMIC DNA]</scope>
    <source>
        <tissue evidence="5">Muscle</tissue>
    </source>
</reference>
<feature type="transmembrane region" description="Helical" evidence="3">
    <location>
        <begin position="20"/>
        <end position="43"/>
    </location>
</feature>
<dbReference type="GO" id="GO:0008270">
    <property type="term" value="F:zinc ion binding"/>
    <property type="evidence" value="ECO:0007669"/>
    <property type="project" value="TreeGrafter"/>
</dbReference>
<dbReference type="GO" id="GO:0016020">
    <property type="term" value="C:membrane"/>
    <property type="evidence" value="ECO:0007669"/>
    <property type="project" value="TreeGrafter"/>
</dbReference>
<keyword evidence="5" id="KW-0645">Protease</keyword>
<dbReference type="PANTHER" id="PTHR11533">
    <property type="entry name" value="PROTEASE M1 ZINC METALLOPROTEASE"/>
    <property type="match status" value="1"/>
</dbReference>
<dbReference type="GO" id="GO:0043171">
    <property type="term" value="P:peptide catabolic process"/>
    <property type="evidence" value="ECO:0007669"/>
    <property type="project" value="TreeGrafter"/>
</dbReference>
<dbReference type="AlphaFoldDB" id="A0A3R7NUX0"/>
<keyword evidence="5" id="KW-0378">Hydrolase</keyword>
<dbReference type="Gene3D" id="1.25.50.20">
    <property type="match status" value="2"/>
</dbReference>
<dbReference type="OrthoDB" id="510539at2759"/>
<name>A0A3R7NUX0_PENVA</name>
<dbReference type="GO" id="GO:0042277">
    <property type="term" value="F:peptide binding"/>
    <property type="evidence" value="ECO:0007669"/>
    <property type="project" value="TreeGrafter"/>
</dbReference>
<feature type="region of interest" description="Disordered" evidence="2">
    <location>
        <begin position="145"/>
        <end position="223"/>
    </location>
</feature>
<evidence type="ECO:0000256" key="3">
    <source>
        <dbReference type="SAM" id="Phobius"/>
    </source>
</evidence>
<keyword evidence="5" id="KW-0031">Aminopeptidase</keyword>
<comment type="caution">
    <text evidence="5">The sequence shown here is derived from an EMBL/GenBank/DDBJ whole genome shotgun (WGS) entry which is preliminary data.</text>
</comment>
<keyword evidence="3" id="KW-0472">Membrane</keyword>
<dbReference type="PRINTS" id="PR01217">
    <property type="entry name" value="PRICHEXTENSN"/>
</dbReference>
<comment type="similarity">
    <text evidence="1">Belongs to the peptidase M1 family.</text>
</comment>
<protein>
    <submittedName>
        <fullName evidence="5">Putative aminopeptidase N</fullName>
    </submittedName>
</protein>
<proteinExistence type="inferred from homology"/>
<organism evidence="5 6">
    <name type="scientific">Penaeus vannamei</name>
    <name type="common">Whiteleg shrimp</name>
    <name type="synonym">Litopenaeus vannamei</name>
    <dbReference type="NCBI Taxonomy" id="6689"/>
    <lineage>
        <taxon>Eukaryota</taxon>
        <taxon>Metazoa</taxon>
        <taxon>Ecdysozoa</taxon>
        <taxon>Arthropoda</taxon>
        <taxon>Crustacea</taxon>
        <taxon>Multicrustacea</taxon>
        <taxon>Malacostraca</taxon>
        <taxon>Eumalacostraca</taxon>
        <taxon>Eucarida</taxon>
        <taxon>Decapoda</taxon>
        <taxon>Dendrobranchiata</taxon>
        <taxon>Penaeoidea</taxon>
        <taxon>Penaeidae</taxon>
        <taxon>Penaeus</taxon>
    </lineage>
</organism>
<evidence type="ECO:0000259" key="4">
    <source>
        <dbReference type="Pfam" id="PF11838"/>
    </source>
</evidence>
<dbReference type="InterPro" id="IPR050344">
    <property type="entry name" value="Peptidase_M1_aminopeptidases"/>
</dbReference>
<accession>A0A3R7NUX0</accession>
<dbReference type="GO" id="GO:0070006">
    <property type="term" value="F:metalloaminopeptidase activity"/>
    <property type="evidence" value="ECO:0007669"/>
    <property type="project" value="TreeGrafter"/>
</dbReference>
<evidence type="ECO:0000256" key="1">
    <source>
        <dbReference type="ARBA" id="ARBA00010136"/>
    </source>
</evidence>
<dbReference type="SMR" id="A0A3R7NUX0"/>
<dbReference type="GO" id="GO:0005615">
    <property type="term" value="C:extracellular space"/>
    <property type="evidence" value="ECO:0007669"/>
    <property type="project" value="TreeGrafter"/>
</dbReference>
<dbReference type="GO" id="GO:0005737">
    <property type="term" value="C:cytoplasm"/>
    <property type="evidence" value="ECO:0007669"/>
    <property type="project" value="TreeGrafter"/>
</dbReference>
<dbReference type="EMBL" id="QCYY01002818">
    <property type="protein sequence ID" value="ROT67357.1"/>
    <property type="molecule type" value="Genomic_DNA"/>
</dbReference>
<evidence type="ECO:0000313" key="6">
    <source>
        <dbReference type="Proteomes" id="UP000283509"/>
    </source>
</evidence>
<dbReference type="InterPro" id="IPR024571">
    <property type="entry name" value="ERAP1-like_C_dom"/>
</dbReference>
<feature type="compositionally biased region" description="Pro residues" evidence="2">
    <location>
        <begin position="150"/>
        <end position="179"/>
    </location>
</feature>
<keyword evidence="6" id="KW-1185">Reference proteome</keyword>
<keyword evidence="3" id="KW-0812">Transmembrane</keyword>
<feature type="domain" description="ERAP1-like C-terminal" evidence="4">
    <location>
        <begin position="249"/>
        <end position="359"/>
    </location>
</feature>
<keyword evidence="3" id="KW-1133">Transmembrane helix</keyword>
<reference evidence="5 6" key="2">
    <citation type="submission" date="2019-01" db="EMBL/GenBank/DDBJ databases">
        <title>The decoding of complex shrimp genome reveals the adaptation for benthos swimmer, frequently molting mechanism and breeding impact on genome.</title>
        <authorList>
            <person name="Sun Y."/>
            <person name="Gao Y."/>
            <person name="Yu Y."/>
        </authorList>
    </citation>
    <scope>NUCLEOTIDE SEQUENCE [LARGE SCALE GENOMIC DNA]</scope>
    <source>
        <tissue evidence="5">Muscle</tissue>
    </source>
</reference>
<feature type="compositionally biased region" description="Pro residues" evidence="2">
    <location>
        <begin position="191"/>
        <end position="207"/>
    </location>
</feature>
<sequence length="435" mass="47363">MLSATAGYGALRFLYLPSSFLFISSLLLPPLLLLHLTPLFIPLPRSLPSLSRLSTSLSFSYPSLPLSSSSLPLPYLALTQSSSSSTHHLHLPSALPHLTPPSQPPIPPLTLPPYILTSPLPPSISSSLSLLTHLPSHPPSISPRLSFPPLLLPSHPPSPSPHHPPSHPPLPPPHPPRSPPLILSQLHSTPHPSPHTLPPPSYPPTLTPPSSHSPLAHLPPHPRPPHFHLTPPPYFLPLPAIPLPSPAHSLYNSVGFEDDLQGPHLDQYKRAMALRWTCGLGYVDCVDRSVLQFEEWINNGSDVSPNLKSTVYCSAIAAGGEEEWGAAWDMYLSANLASEKSVLLSALGCTEEVWLLASYDTFASLGSLITSATAKFNTREERRQLESFIEENQDSLSSVARSVSQALENTNNNIAWMDSNYDVIVQWLNDHGYGQ</sequence>
<dbReference type="PANTHER" id="PTHR11533:SF294">
    <property type="entry name" value="THYROTROPIN-RELEASING HORMONE-DEGRADING ECTOENZYME"/>
    <property type="match status" value="1"/>
</dbReference>
<feature type="compositionally biased region" description="Low complexity" evidence="2">
    <location>
        <begin position="180"/>
        <end position="190"/>
    </location>
</feature>
<dbReference type="Proteomes" id="UP000283509">
    <property type="component" value="Unassembled WGS sequence"/>
</dbReference>
<dbReference type="Pfam" id="PF11838">
    <property type="entry name" value="ERAP1_C"/>
    <property type="match status" value="1"/>
</dbReference>
<dbReference type="GO" id="GO:0006508">
    <property type="term" value="P:proteolysis"/>
    <property type="evidence" value="ECO:0007669"/>
    <property type="project" value="TreeGrafter"/>
</dbReference>
<evidence type="ECO:0000313" key="5">
    <source>
        <dbReference type="EMBL" id="ROT67357.1"/>
    </source>
</evidence>
<gene>
    <name evidence="5" type="ORF">C7M84_014559</name>
</gene>
<evidence type="ECO:0000256" key="2">
    <source>
        <dbReference type="SAM" id="MobiDB-lite"/>
    </source>
</evidence>